<evidence type="ECO:0000313" key="5">
    <source>
        <dbReference type="EMBL" id="MCU6699791.1"/>
    </source>
</evidence>
<keyword evidence="6" id="KW-1185">Reference proteome</keyword>
<dbReference type="InterPro" id="IPR006145">
    <property type="entry name" value="PsdUridine_synth_RsuA/RluA"/>
</dbReference>
<dbReference type="InterPro" id="IPR020103">
    <property type="entry name" value="PsdUridine_synth_cat_dom_sf"/>
</dbReference>
<feature type="domain" description="Pseudouridine synthase RsuA/RluA-like" evidence="4">
    <location>
        <begin position="3"/>
        <end position="160"/>
    </location>
</feature>
<name>A0ABT2S5C6_9FIRM</name>
<proteinExistence type="inferred from homology"/>
<dbReference type="InterPro" id="IPR020094">
    <property type="entry name" value="TruA/RsuA/RluB/E/F_N"/>
</dbReference>
<dbReference type="InterPro" id="IPR000748">
    <property type="entry name" value="PsdUridine_synth_RsuA/RluB/E/F"/>
</dbReference>
<reference evidence="5 6" key="1">
    <citation type="journal article" date="2021" name="ISME Commun">
        <title>Automated analysis of genomic sequences facilitates high-throughput and comprehensive description of bacteria.</title>
        <authorList>
            <person name="Hitch T.C.A."/>
        </authorList>
    </citation>
    <scope>NUCLEOTIDE SEQUENCE [LARGE SCALE GENOMIC DNA]</scope>
    <source>
        <strain evidence="5 6">Sanger_02</strain>
    </source>
</reference>
<sequence>MYHYYMFNKPFGCVCARRDDRYPTVMDYFSDLDNPDLSPVGRLDRATEGLLLVTDDGMFNQKLTHPSYKKEKTYLFTAMGTLSEEDLYALEHGVQLTGSDRLTAPAHVSVTATSVLKEVLPTLHPEIQSASCHNRPEHPIVFGEITVTEGKKHQVRRMLKAVGCCIIALKRVTMGNFTLDETLAPGEFKEIFPEL</sequence>
<protein>
    <recommendedName>
        <fullName evidence="3">Pseudouridine synthase</fullName>
        <ecNumber evidence="3">5.4.99.-</ecNumber>
    </recommendedName>
</protein>
<comment type="similarity">
    <text evidence="1 3">Belongs to the pseudouridine synthase RsuA family.</text>
</comment>
<evidence type="ECO:0000313" key="6">
    <source>
        <dbReference type="Proteomes" id="UP001207605"/>
    </source>
</evidence>
<dbReference type="Proteomes" id="UP001207605">
    <property type="component" value="Unassembled WGS sequence"/>
</dbReference>
<evidence type="ECO:0000256" key="1">
    <source>
        <dbReference type="ARBA" id="ARBA00008348"/>
    </source>
</evidence>
<dbReference type="PANTHER" id="PTHR47683">
    <property type="entry name" value="PSEUDOURIDINE SYNTHASE FAMILY PROTEIN-RELATED"/>
    <property type="match status" value="1"/>
</dbReference>
<dbReference type="InterPro" id="IPR042092">
    <property type="entry name" value="PsdUridine_s_RsuA/RluB/E/F_cat"/>
</dbReference>
<dbReference type="Gene3D" id="3.30.70.1560">
    <property type="entry name" value="Alpha-L RNA-binding motif"/>
    <property type="match status" value="1"/>
</dbReference>
<dbReference type="PANTHER" id="PTHR47683:SF2">
    <property type="entry name" value="RNA-BINDING S4 DOMAIN-CONTAINING PROTEIN"/>
    <property type="match status" value="1"/>
</dbReference>
<dbReference type="Gene3D" id="3.30.70.580">
    <property type="entry name" value="Pseudouridine synthase I, catalytic domain, N-terminal subdomain"/>
    <property type="match status" value="1"/>
</dbReference>
<dbReference type="EMBL" id="JAOQJV010000005">
    <property type="protein sequence ID" value="MCU6699791.1"/>
    <property type="molecule type" value="Genomic_DNA"/>
</dbReference>
<evidence type="ECO:0000256" key="3">
    <source>
        <dbReference type="RuleBase" id="RU003887"/>
    </source>
</evidence>
<evidence type="ECO:0000256" key="2">
    <source>
        <dbReference type="ARBA" id="ARBA00023235"/>
    </source>
</evidence>
<dbReference type="RefSeq" id="WP_262581318.1">
    <property type="nucleotide sequence ID" value="NZ_JAOQJV010000005.1"/>
</dbReference>
<organism evidence="5 6">
    <name type="scientific">Dorea ammoniilytica</name>
    <dbReference type="NCBI Taxonomy" id="2981788"/>
    <lineage>
        <taxon>Bacteria</taxon>
        <taxon>Bacillati</taxon>
        <taxon>Bacillota</taxon>
        <taxon>Clostridia</taxon>
        <taxon>Lachnospirales</taxon>
        <taxon>Lachnospiraceae</taxon>
        <taxon>Dorea</taxon>
    </lineage>
</organism>
<dbReference type="InterPro" id="IPR018496">
    <property type="entry name" value="PsdUridine_synth_RsuA/RluB_CS"/>
</dbReference>
<evidence type="ECO:0000259" key="4">
    <source>
        <dbReference type="Pfam" id="PF00849"/>
    </source>
</evidence>
<dbReference type="InterPro" id="IPR050343">
    <property type="entry name" value="RsuA_PseudoU_synthase"/>
</dbReference>
<dbReference type="SUPFAM" id="SSF55120">
    <property type="entry name" value="Pseudouridine synthase"/>
    <property type="match status" value="1"/>
</dbReference>
<accession>A0ABT2S5C6</accession>
<dbReference type="Pfam" id="PF00849">
    <property type="entry name" value="PseudoU_synth_2"/>
    <property type="match status" value="1"/>
</dbReference>
<dbReference type="PROSITE" id="PS01149">
    <property type="entry name" value="PSI_RSU"/>
    <property type="match status" value="1"/>
</dbReference>
<dbReference type="EC" id="5.4.99.-" evidence="3"/>
<gene>
    <name evidence="5" type="ORF">OCV65_06040</name>
</gene>
<keyword evidence="2 3" id="KW-0413">Isomerase</keyword>
<comment type="caution">
    <text evidence="5">The sequence shown here is derived from an EMBL/GenBank/DDBJ whole genome shotgun (WGS) entry which is preliminary data.</text>
</comment>
<dbReference type="NCBIfam" id="TIGR00093">
    <property type="entry name" value="pseudouridine synthase"/>
    <property type="match status" value="1"/>
</dbReference>